<dbReference type="Gene3D" id="2.60.40.770">
    <property type="match status" value="1"/>
</dbReference>
<sequence>MEKTEKVEVREFEMDSNPFSLFGKRKSLQQRGNLTNCGDKKNKFSIQWEPKILNTQGVATVYWDLVAPCDMDSGNAHIDVYLPEIPDSPIFSLDQKGTCGDIKKTVPNLTCPIKKDAEIKGQLTASDLTRLPTGNYTIEVKITNDKNELFACGRASVELTP</sequence>
<protein>
    <submittedName>
        <fullName evidence="2">FixB</fullName>
    </submittedName>
</protein>
<accession>A0A8S3UZQ3</accession>
<comment type="caution">
    <text evidence="2">The sequence shown here is derived from an EMBL/GenBank/DDBJ whole genome shotgun (WGS) entry which is preliminary data.</text>
</comment>
<dbReference type="Proteomes" id="UP000683360">
    <property type="component" value="Unassembled WGS sequence"/>
</dbReference>
<dbReference type="OrthoDB" id="6064683at2759"/>
<name>A0A8S3UZQ3_MYTED</name>
<dbReference type="EMBL" id="CAJPWZ010002992">
    <property type="protein sequence ID" value="CAG2249763.1"/>
    <property type="molecule type" value="Genomic_DNA"/>
</dbReference>
<gene>
    <name evidence="2" type="ORF">MEDL_61509</name>
</gene>
<dbReference type="InterPro" id="IPR003172">
    <property type="entry name" value="ML_dom"/>
</dbReference>
<dbReference type="SUPFAM" id="SSF81296">
    <property type="entry name" value="E set domains"/>
    <property type="match status" value="1"/>
</dbReference>
<dbReference type="Pfam" id="PF02221">
    <property type="entry name" value="E1_DerP2_DerF2"/>
    <property type="match status" value="1"/>
</dbReference>
<dbReference type="AlphaFoldDB" id="A0A8S3UZQ3"/>
<organism evidence="2 3">
    <name type="scientific">Mytilus edulis</name>
    <name type="common">Blue mussel</name>
    <dbReference type="NCBI Taxonomy" id="6550"/>
    <lineage>
        <taxon>Eukaryota</taxon>
        <taxon>Metazoa</taxon>
        <taxon>Spiralia</taxon>
        <taxon>Lophotrochozoa</taxon>
        <taxon>Mollusca</taxon>
        <taxon>Bivalvia</taxon>
        <taxon>Autobranchia</taxon>
        <taxon>Pteriomorphia</taxon>
        <taxon>Mytilida</taxon>
        <taxon>Mytiloidea</taxon>
        <taxon>Mytilidae</taxon>
        <taxon>Mytilinae</taxon>
        <taxon>Mytilus</taxon>
    </lineage>
</organism>
<feature type="domain" description="MD-2-related lipid-recognition" evidence="1">
    <location>
        <begin position="35"/>
        <end position="158"/>
    </location>
</feature>
<keyword evidence="3" id="KW-1185">Reference proteome</keyword>
<proteinExistence type="predicted"/>
<reference evidence="2" key="1">
    <citation type="submission" date="2021-03" db="EMBL/GenBank/DDBJ databases">
        <authorList>
            <person name="Bekaert M."/>
        </authorList>
    </citation>
    <scope>NUCLEOTIDE SEQUENCE</scope>
</reference>
<evidence type="ECO:0000313" key="3">
    <source>
        <dbReference type="Proteomes" id="UP000683360"/>
    </source>
</evidence>
<evidence type="ECO:0000259" key="1">
    <source>
        <dbReference type="Pfam" id="PF02221"/>
    </source>
</evidence>
<dbReference type="InterPro" id="IPR014756">
    <property type="entry name" value="Ig_E-set"/>
</dbReference>
<evidence type="ECO:0000313" key="2">
    <source>
        <dbReference type="EMBL" id="CAG2249763.1"/>
    </source>
</evidence>